<keyword evidence="10" id="KW-1185">Reference proteome</keyword>
<feature type="transmembrane region" description="Helical" evidence="7">
    <location>
        <begin position="155"/>
        <end position="177"/>
    </location>
</feature>
<feature type="domain" description="ABC transmembrane type-1" evidence="8">
    <location>
        <begin position="67"/>
        <end position="281"/>
    </location>
</feature>
<evidence type="ECO:0000256" key="6">
    <source>
        <dbReference type="ARBA" id="ARBA00023136"/>
    </source>
</evidence>
<protein>
    <submittedName>
        <fullName evidence="9">Sugar ABC transporter permease</fullName>
    </submittedName>
</protein>
<keyword evidence="4 7" id="KW-0812">Transmembrane</keyword>
<evidence type="ECO:0000256" key="3">
    <source>
        <dbReference type="ARBA" id="ARBA00022475"/>
    </source>
</evidence>
<accession>A0A4Q9DTR9</accession>
<keyword evidence="6 7" id="KW-0472">Membrane</keyword>
<evidence type="ECO:0000313" key="10">
    <source>
        <dbReference type="Proteomes" id="UP000293142"/>
    </source>
</evidence>
<dbReference type="PANTHER" id="PTHR30193:SF37">
    <property type="entry name" value="INNER MEMBRANE ABC TRANSPORTER PERMEASE PROTEIN YCJO"/>
    <property type="match status" value="1"/>
</dbReference>
<comment type="similarity">
    <text evidence="7">Belongs to the binding-protein-dependent transport system permease family.</text>
</comment>
<evidence type="ECO:0000256" key="5">
    <source>
        <dbReference type="ARBA" id="ARBA00022989"/>
    </source>
</evidence>
<gene>
    <name evidence="9" type="ORF">EYB31_12845</name>
</gene>
<evidence type="ECO:0000259" key="8">
    <source>
        <dbReference type="PROSITE" id="PS50928"/>
    </source>
</evidence>
<comment type="subcellular location">
    <subcellularLocation>
        <location evidence="1 7">Cell membrane</location>
        <topology evidence="1 7">Multi-pass membrane protein</topology>
    </subcellularLocation>
</comment>
<sequence>MGILAFRKSVLLFILPSLLIYGLFFIVPFAETFYYSFFDWNGIGEKTFLGLKNYMDLSRDPLFLNGFWRVLMWALLAIIIKDGIALVLASVLRKPIKGSKWFTTLYFLPVVISTAAIGLMFSLMYDKDIGLLNMFLKWIGLGEWSRSWLADEHTAFFAVIAAPIWHTIGYFFIILLAGMQNIPEDVYEASTIDGAGAWTQFWRITVPLIWPILQICMILSITGAMKSFDYVFIMTKGGPGNATQVPATYMYETVFVGMKYGYGTAIAISIFLFSLLVTMLFRTLTTPKDS</sequence>
<dbReference type="SUPFAM" id="SSF161098">
    <property type="entry name" value="MetI-like"/>
    <property type="match status" value="1"/>
</dbReference>
<dbReference type="Gene3D" id="1.10.3720.10">
    <property type="entry name" value="MetI-like"/>
    <property type="match status" value="1"/>
</dbReference>
<evidence type="ECO:0000256" key="1">
    <source>
        <dbReference type="ARBA" id="ARBA00004651"/>
    </source>
</evidence>
<dbReference type="RefSeq" id="WP_131013736.1">
    <property type="nucleotide sequence ID" value="NZ_SIRE01000008.1"/>
</dbReference>
<proteinExistence type="inferred from homology"/>
<dbReference type="AlphaFoldDB" id="A0A4Q9DTR9"/>
<keyword evidence="3" id="KW-1003">Cell membrane</keyword>
<feature type="transmembrane region" description="Helical" evidence="7">
    <location>
        <begin position="104"/>
        <end position="125"/>
    </location>
</feature>
<name>A0A4Q9DTR9_9BACL</name>
<dbReference type="InterPro" id="IPR035906">
    <property type="entry name" value="MetI-like_sf"/>
</dbReference>
<feature type="transmembrane region" description="Helical" evidence="7">
    <location>
        <begin position="70"/>
        <end position="92"/>
    </location>
</feature>
<feature type="transmembrane region" description="Helical" evidence="7">
    <location>
        <begin position="208"/>
        <end position="225"/>
    </location>
</feature>
<dbReference type="InterPro" id="IPR000515">
    <property type="entry name" value="MetI-like"/>
</dbReference>
<dbReference type="GO" id="GO:0055085">
    <property type="term" value="P:transmembrane transport"/>
    <property type="evidence" value="ECO:0007669"/>
    <property type="project" value="InterPro"/>
</dbReference>
<dbReference type="EMBL" id="SIRE01000008">
    <property type="protein sequence ID" value="TBL79100.1"/>
    <property type="molecule type" value="Genomic_DNA"/>
</dbReference>
<dbReference type="PANTHER" id="PTHR30193">
    <property type="entry name" value="ABC TRANSPORTER PERMEASE PROTEIN"/>
    <property type="match status" value="1"/>
</dbReference>
<dbReference type="PROSITE" id="PS50928">
    <property type="entry name" value="ABC_TM1"/>
    <property type="match status" value="1"/>
</dbReference>
<evidence type="ECO:0000256" key="4">
    <source>
        <dbReference type="ARBA" id="ARBA00022692"/>
    </source>
</evidence>
<feature type="transmembrane region" description="Helical" evidence="7">
    <location>
        <begin position="260"/>
        <end position="281"/>
    </location>
</feature>
<feature type="transmembrane region" description="Helical" evidence="7">
    <location>
        <begin position="12"/>
        <end position="30"/>
    </location>
</feature>
<dbReference type="Proteomes" id="UP000293142">
    <property type="component" value="Unassembled WGS sequence"/>
</dbReference>
<keyword evidence="2 7" id="KW-0813">Transport</keyword>
<evidence type="ECO:0000256" key="2">
    <source>
        <dbReference type="ARBA" id="ARBA00022448"/>
    </source>
</evidence>
<evidence type="ECO:0000256" key="7">
    <source>
        <dbReference type="RuleBase" id="RU363032"/>
    </source>
</evidence>
<dbReference type="OrthoDB" id="152280at2"/>
<comment type="caution">
    <text evidence="9">The sequence shown here is derived from an EMBL/GenBank/DDBJ whole genome shotgun (WGS) entry which is preliminary data.</text>
</comment>
<reference evidence="9 10" key="1">
    <citation type="submission" date="2019-02" db="EMBL/GenBank/DDBJ databases">
        <title>Paenibacillus sp. nov., isolated from surface-sterilized tissue of Thalictrum simplex L.</title>
        <authorList>
            <person name="Tuo L."/>
        </authorList>
    </citation>
    <scope>NUCLEOTIDE SEQUENCE [LARGE SCALE GENOMIC DNA]</scope>
    <source>
        <strain evidence="9 10">N2SHLJ1</strain>
    </source>
</reference>
<dbReference type="InterPro" id="IPR051393">
    <property type="entry name" value="ABC_transporter_permease"/>
</dbReference>
<evidence type="ECO:0000313" key="9">
    <source>
        <dbReference type="EMBL" id="TBL79100.1"/>
    </source>
</evidence>
<dbReference type="CDD" id="cd06261">
    <property type="entry name" value="TM_PBP2"/>
    <property type="match status" value="1"/>
</dbReference>
<dbReference type="Pfam" id="PF00528">
    <property type="entry name" value="BPD_transp_1"/>
    <property type="match status" value="1"/>
</dbReference>
<keyword evidence="5 7" id="KW-1133">Transmembrane helix</keyword>
<organism evidence="9 10">
    <name type="scientific">Paenibacillus thalictri</name>
    <dbReference type="NCBI Taxonomy" id="2527873"/>
    <lineage>
        <taxon>Bacteria</taxon>
        <taxon>Bacillati</taxon>
        <taxon>Bacillota</taxon>
        <taxon>Bacilli</taxon>
        <taxon>Bacillales</taxon>
        <taxon>Paenibacillaceae</taxon>
        <taxon>Paenibacillus</taxon>
    </lineage>
</organism>
<dbReference type="GO" id="GO:0005886">
    <property type="term" value="C:plasma membrane"/>
    <property type="evidence" value="ECO:0007669"/>
    <property type="project" value="UniProtKB-SubCell"/>
</dbReference>